<accession>T1HJP6</accession>
<evidence type="ECO:0000313" key="7">
    <source>
        <dbReference type="EnsemblMetazoa" id="RPRC004268-PA"/>
    </source>
</evidence>
<comment type="subcellular location">
    <subcellularLocation>
        <location evidence="1">Membrane</location>
        <topology evidence="1">Multi-pass membrane protein</topology>
    </subcellularLocation>
</comment>
<keyword evidence="4" id="KW-1133">Transmembrane helix</keyword>
<evidence type="ECO:0000256" key="2">
    <source>
        <dbReference type="ARBA" id="ARBA00022448"/>
    </source>
</evidence>
<evidence type="ECO:0000259" key="6">
    <source>
        <dbReference type="PROSITE" id="PS50850"/>
    </source>
</evidence>
<dbReference type="STRING" id="13249.T1HJP6"/>
<dbReference type="SUPFAM" id="SSF103473">
    <property type="entry name" value="MFS general substrate transporter"/>
    <property type="match status" value="1"/>
</dbReference>
<keyword evidence="3" id="KW-0812">Transmembrane</keyword>
<keyword evidence="5" id="KW-0472">Membrane</keyword>
<dbReference type="VEuPathDB" id="VectorBase:RPRC004268"/>
<name>T1HJP6_RHOPR</name>
<dbReference type="PROSITE" id="PS50850">
    <property type="entry name" value="MFS"/>
    <property type="match status" value="1"/>
</dbReference>
<dbReference type="InterPro" id="IPR011701">
    <property type="entry name" value="MFS"/>
</dbReference>
<dbReference type="InterPro" id="IPR036259">
    <property type="entry name" value="MFS_trans_sf"/>
</dbReference>
<dbReference type="GO" id="GO:0016020">
    <property type="term" value="C:membrane"/>
    <property type="evidence" value="ECO:0007669"/>
    <property type="project" value="UniProtKB-SubCell"/>
</dbReference>
<proteinExistence type="predicted"/>
<dbReference type="PANTHER" id="PTHR23511">
    <property type="entry name" value="SYNAPTIC VESICLE GLYCOPROTEIN 2"/>
    <property type="match status" value="1"/>
</dbReference>
<protein>
    <submittedName>
        <fullName evidence="7">MFS domain-containing protein</fullName>
    </submittedName>
</protein>
<dbReference type="PANTHER" id="PTHR23511:SF38">
    <property type="entry name" value="SYNAPTIC VESICLE 2-RELATED PROTEIN-LIKE PROTEIN"/>
    <property type="match status" value="1"/>
</dbReference>
<dbReference type="OMA" id="YLHTVYI"/>
<dbReference type="Pfam" id="PF07690">
    <property type="entry name" value="MFS_1"/>
    <property type="match status" value="1"/>
</dbReference>
<organism evidence="7 8">
    <name type="scientific">Rhodnius prolixus</name>
    <name type="common">Triatomid bug</name>
    <dbReference type="NCBI Taxonomy" id="13249"/>
    <lineage>
        <taxon>Eukaryota</taxon>
        <taxon>Metazoa</taxon>
        <taxon>Ecdysozoa</taxon>
        <taxon>Arthropoda</taxon>
        <taxon>Hexapoda</taxon>
        <taxon>Insecta</taxon>
        <taxon>Pterygota</taxon>
        <taxon>Neoptera</taxon>
        <taxon>Paraneoptera</taxon>
        <taxon>Hemiptera</taxon>
        <taxon>Heteroptera</taxon>
        <taxon>Panheteroptera</taxon>
        <taxon>Cimicomorpha</taxon>
        <taxon>Reduviidae</taxon>
        <taxon>Triatominae</taxon>
        <taxon>Rhodnius</taxon>
    </lineage>
</organism>
<dbReference type="AlphaFoldDB" id="T1HJP6"/>
<evidence type="ECO:0000256" key="4">
    <source>
        <dbReference type="ARBA" id="ARBA00022989"/>
    </source>
</evidence>
<keyword evidence="2" id="KW-0813">Transport</keyword>
<keyword evidence="8" id="KW-1185">Reference proteome</keyword>
<reference evidence="7" key="1">
    <citation type="submission" date="2015-05" db="UniProtKB">
        <authorList>
            <consortium name="EnsemblMetazoa"/>
        </authorList>
    </citation>
    <scope>IDENTIFICATION</scope>
</reference>
<dbReference type="Proteomes" id="UP000015103">
    <property type="component" value="Unassembled WGS sequence"/>
</dbReference>
<dbReference type="EMBL" id="ACPB03019799">
    <property type="status" value="NOT_ANNOTATED_CDS"/>
    <property type="molecule type" value="Genomic_DNA"/>
</dbReference>
<dbReference type="InterPro" id="IPR020846">
    <property type="entry name" value="MFS_dom"/>
</dbReference>
<evidence type="ECO:0000256" key="3">
    <source>
        <dbReference type="ARBA" id="ARBA00022692"/>
    </source>
</evidence>
<dbReference type="Gene3D" id="1.20.1250.20">
    <property type="entry name" value="MFS general substrate transporter like domains"/>
    <property type="match status" value="1"/>
</dbReference>
<dbReference type="InParanoid" id="T1HJP6"/>
<feature type="domain" description="Major facilitator superfamily (MFS) profile" evidence="6">
    <location>
        <begin position="28"/>
        <end position="487"/>
    </location>
</feature>
<evidence type="ECO:0000313" key="8">
    <source>
        <dbReference type="Proteomes" id="UP000015103"/>
    </source>
</evidence>
<evidence type="ECO:0000256" key="5">
    <source>
        <dbReference type="ARBA" id="ARBA00023136"/>
    </source>
</evidence>
<dbReference type="EnsemblMetazoa" id="RPRC004268-RA">
    <property type="protein sequence ID" value="RPRC004268-PA"/>
    <property type="gene ID" value="RPRC004268"/>
</dbReference>
<evidence type="ECO:0000256" key="1">
    <source>
        <dbReference type="ARBA" id="ARBA00004141"/>
    </source>
</evidence>
<dbReference type="GO" id="GO:0022857">
    <property type="term" value="F:transmembrane transporter activity"/>
    <property type="evidence" value="ECO:0007669"/>
    <property type="project" value="InterPro"/>
</dbReference>
<dbReference type="eggNOG" id="KOG0255">
    <property type="taxonomic scope" value="Eukaryota"/>
</dbReference>
<sequence>MNADLKQSNLELENALTEAGFGKFHLLLFLLIGIGYSCIAMEMTVISFIIPSAKCDFDMSSSDAGFLNALPSIGIVFGSFFWGALADVVGRKWVYTVSIFLAGFTSLLSSVSQYFTLFVFLRTVNGFCLAGALGLSLPYLGEFQPMKYREKVLCFMESWWTAGIIGLPCIAWLVIPLKFRYESLYFIYSSWNAFIACTATPLMMLGVWAYTFPESPKFLMEAGDAERALEVLRYMYTKNTGNHYIQYAIQSLGDKGISIIGVNNNTVNRPKKTLKSTLANFKAQVKFLFQGQHLKSTLLICFISYCLLAAYYTLMMWFPELFSRFEHFESLHPNMSTSVCEVSKVFLSEPGCTSEVNSQVFKNTLIIGLACIPTSLWLPLCVKRLGPKFFIITCVIVAAIVTAGMYFVQNSIQNLILSGIFEAFSSLAVVTLYCALVDLFPTNVRTMASGLSLCFGRMGALTGNLVFGYLIDLNCAIPIVMISACLF</sequence>
<dbReference type="HOGENOM" id="CLU_001265_46_15_1"/>